<dbReference type="InterPro" id="IPR036271">
    <property type="entry name" value="Tet_transcr_reg_TetR-rel_C_sf"/>
</dbReference>
<protein>
    <submittedName>
        <fullName evidence="4">TetR family transcriptional regulator</fullName>
    </submittedName>
</protein>
<dbReference type="PANTHER" id="PTHR30055">
    <property type="entry name" value="HTH-TYPE TRANSCRIPTIONAL REGULATOR RUTR"/>
    <property type="match status" value="1"/>
</dbReference>
<dbReference type="InterPro" id="IPR050109">
    <property type="entry name" value="HTH-type_TetR-like_transc_reg"/>
</dbReference>
<dbReference type="SUPFAM" id="SSF48498">
    <property type="entry name" value="Tetracyclin repressor-like, C-terminal domain"/>
    <property type="match status" value="1"/>
</dbReference>
<evidence type="ECO:0000313" key="4">
    <source>
        <dbReference type="EMBL" id="OAK67348.1"/>
    </source>
</evidence>
<dbReference type="Gene3D" id="1.10.10.60">
    <property type="entry name" value="Homeodomain-like"/>
    <property type="match status" value="1"/>
</dbReference>
<dbReference type="GO" id="GO:0003677">
    <property type="term" value="F:DNA binding"/>
    <property type="evidence" value="ECO:0007669"/>
    <property type="project" value="UniProtKB-UniRule"/>
</dbReference>
<evidence type="ECO:0000256" key="2">
    <source>
        <dbReference type="PROSITE-ProRule" id="PRU00335"/>
    </source>
</evidence>
<evidence type="ECO:0000313" key="5">
    <source>
        <dbReference type="Proteomes" id="UP000077881"/>
    </source>
</evidence>
<name>A0A177ZKD2_9BACI</name>
<proteinExistence type="predicted"/>
<keyword evidence="1 2" id="KW-0238">DNA-binding</keyword>
<dbReference type="GO" id="GO:0006355">
    <property type="term" value="P:regulation of DNA-templated transcription"/>
    <property type="evidence" value="ECO:0007669"/>
    <property type="project" value="UniProtKB-ARBA"/>
</dbReference>
<keyword evidence="5" id="KW-1185">Reference proteome</keyword>
<dbReference type="OrthoDB" id="9780824at2"/>
<dbReference type="AlphaFoldDB" id="A0A177ZKD2"/>
<dbReference type="STRING" id="217031.ABB05_19540"/>
<dbReference type="InterPro" id="IPR009057">
    <property type="entry name" value="Homeodomain-like_sf"/>
</dbReference>
<comment type="caution">
    <text evidence="4">The sequence shown here is derived from an EMBL/GenBank/DDBJ whole genome shotgun (WGS) entry which is preliminary data.</text>
</comment>
<evidence type="ECO:0000256" key="1">
    <source>
        <dbReference type="ARBA" id="ARBA00023125"/>
    </source>
</evidence>
<dbReference type="RefSeq" id="WP_057981781.1">
    <property type="nucleotide sequence ID" value="NZ_JAGGKH010000004.1"/>
</dbReference>
<dbReference type="InterPro" id="IPR001647">
    <property type="entry name" value="HTH_TetR"/>
</dbReference>
<gene>
    <name evidence="4" type="ORF">ABB05_19540</name>
</gene>
<dbReference type="Proteomes" id="UP000077881">
    <property type="component" value="Unassembled WGS sequence"/>
</dbReference>
<dbReference type="PROSITE" id="PS50977">
    <property type="entry name" value="HTH_TETR_2"/>
    <property type="match status" value="1"/>
</dbReference>
<dbReference type="EMBL" id="LDJR01000060">
    <property type="protein sequence ID" value="OAK67348.1"/>
    <property type="molecule type" value="Genomic_DNA"/>
</dbReference>
<organism evidence="4 5">
    <name type="scientific">Lederbergia galactosidilytica</name>
    <dbReference type="NCBI Taxonomy" id="217031"/>
    <lineage>
        <taxon>Bacteria</taxon>
        <taxon>Bacillati</taxon>
        <taxon>Bacillota</taxon>
        <taxon>Bacilli</taxon>
        <taxon>Bacillales</taxon>
        <taxon>Bacillaceae</taxon>
        <taxon>Lederbergia</taxon>
    </lineage>
</organism>
<dbReference type="PATRIC" id="fig|217031.6.peg.4241"/>
<evidence type="ECO:0000259" key="3">
    <source>
        <dbReference type="PROSITE" id="PS50977"/>
    </source>
</evidence>
<accession>A0A177ZKD2</accession>
<sequence length="215" mass="24778">MSEEERLVEQLFAGEKLTDKQKKIILAAIESFSEKGYSATSTSEIAKKAGVAEGTIFRHYKTKKELLLSIIGPFMTKLIAPYIVKDFHKVLDQKYDHVEDFLRATMENRRNVVKRLLPVIKILLQEIPFHPELREQFLNHIAKDTFDRVTKLIKSYQEKGQIIDIPPASVARLAVTSLLGFLFSRYVLFPELEWDDEAEAERTIQFILHGLGKTE</sequence>
<dbReference type="SUPFAM" id="SSF46689">
    <property type="entry name" value="Homeodomain-like"/>
    <property type="match status" value="1"/>
</dbReference>
<dbReference type="PRINTS" id="PR00455">
    <property type="entry name" value="HTHTETR"/>
</dbReference>
<feature type="DNA-binding region" description="H-T-H motif" evidence="2">
    <location>
        <begin position="41"/>
        <end position="60"/>
    </location>
</feature>
<dbReference type="PANTHER" id="PTHR30055:SF222">
    <property type="entry name" value="REGULATORY PROTEIN"/>
    <property type="match status" value="1"/>
</dbReference>
<dbReference type="Pfam" id="PF00440">
    <property type="entry name" value="TetR_N"/>
    <property type="match status" value="1"/>
</dbReference>
<dbReference type="Gene3D" id="1.10.357.10">
    <property type="entry name" value="Tetracycline Repressor, domain 2"/>
    <property type="match status" value="1"/>
</dbReference>
<feature type="domain" description="HTH tetR-type" evidence="3">
    <location>
        <begin position="18"/>
        <end position="78"/>
    </location>
</feature>
<reference evidence="4 5" key="1">
    <citation type="submission" date="2015-05" db="EMBL/GenBank/DDBJ databases">
        <title>Comparison of genome.</title>
        <authorList>
            <person name="Zheng Z."/>
            <person name="Sun M."/>
        </authorList>
    </citation>
    <scope>NUCLEOTIDE SEQUENCE [LARGE SCALE GENOMIC DNA]</scope>
    <source>
        <strain evidence="4 5">G25-74</strain>
    </source>
</reference>